<sequence>MTPRRSKRIAAIALAPAPTHAHVDQQNVKKRKSRGSDEEETSREKKKAPTRKAEKPKDHDSLKSLGTVNDGRQPGQPAPHDALSVLPAEILENILANIEKPKSMINLASTSERNYALVMPVVHNHIAVQVRCFGHISSVIKMLEPHLSISQKKQIRREEGRYKGQQKRFSSRLDPDAVPPCAQYVRRMTIGSIEPGGKHKKFVLRTLDEALKNLSNLEVLDVHGPTDAMACSIGALKKLKALRIWNDLFCYADRSHNKIKPLSQLRDLEHISIRSTCPCMLFCSRNPTLQTILLNSSSTLESLEIGLHVNLHEHCEDYVPARNACLIKQGFPALKSLSLQRPLWTGDDGSCLSDILRNVNFLQLRKLEVMQLEKGYSKFFRSIVESFGSADVRNVKLRQLTLDMNANQPDVAASEAHMEVIYRFIASFDTLTSLEIHDHNAFMGDQLNNPGLSERLQQVVIMHPGIESLRFRYTRESRPFASANTVRFLTQNLPRLRVLEIPLEEDDFNGVTLAVSHAKNLETLICSSFNSLKHGFFDVIRLRNRLIRGLLRVAGDNPEFVWERVYHLNQITIVRDSLSVEAAFSIGSNLEPVKNLEPPSRIWVDSGRSVFYSAK</sequence>
<feature type="compositionally biased region" description="Basic and acidic residues" evidence="1">
    <location>
        <begin position="51"/>
        <end position="62"/>
    </location>
</feature>
<accession>A0A395SHN2</accession>
<dbReference type="EMBL" id="PXOF01000038">
    <property type="protein sequence ID" value="RGP71906.1"/>
    <property type="molecule type" value="Genomic_DNA"/>
</dbReference>
<keyword evidence="3" id="KW-1185">Reference proteome</keyword>
<dbReference type="Proteomes" id="UP000266152">
    <property type="component" value="Unassembled WGS sequence"/>
</dbReference>
<comment type="caution">
    <text evidence="2">The sequence shown here is derived from an EMBL/GenBank/DDBJ whole genome shotgun (WGS) entry which is preliminary data.</text>
</comment>
<dbReference type="Gene3D" id="3.80.10.10">
    <property type="entry name" value="Ribonuclease Inhibitor"/>
    <property type="match status" value="1"/>
</dbReference>
<organism evidence="2 3">
    <name type="scientific">Fusarium sporotrichioides</name>
    <dbReference type="NCBI Taxonomy" id="5514"/>
    <lineage>
        <taxon>Eukaryota</taxon>
        <taxon>Fungi</taxon>
        <taxon>Dikarya</taxon>
        <taxon>Ascomycota</taxon>
        <taxon>Pezizomycotina</taxon>
        <taxon>Sordariomycetes</taxon>
        <taxon>Hypocreomycetidae</taxon>
        <taxon>Hypocreales</taxon>
        <taxon>Nectriaceae</taxon>
        <taxon>Fusarium</taxon>
    </lineage>
</organism>
<proteinExistence type="predicted"/>
<feature type="compositionally biased region" description="Low complexity" evidence="1">
    <location>
        <begin position="9"/>
        <end position="20"/>
    </location>
</feature>
<dbReference type="AlphaFoldDB" id="A0A395SHN2"/>
<dbReference type="STRING" id="5514.A0A395SHN2"/>
<dbReference type="SUPFAM" id="SSF52047">
    <property type="entry name" value="RNI-like"/>
    <property type="match status" value="1"/>
</dbReference>
<evidence type="ECO:0000313" key="2">
    <source>
        <dbReference type="EMBL" id="RGP71906.1"/>
    </source>
</evidence>
<feature type="region of interest" description="Disordered" evidence="1">
    <location>
        <begin position="154"/>
        <end position="174"/>
    </location>
</feature>
<feature type="region of interest" description="Disordered" evidence="1">
    <location>
        <begin position="1"/>
        <end position="81"/>
    </location>
</feature>
<name>A0A395SHN2_FUSSP</name>
<evidence type="ECO:0008006" key="4">
    <source>
        <dbReference type="Google" id="ProtNLM"/>
    </source>
</evidence>
<gene>
    <name evidence="2" type="ORF">FSPOR_3021</name>
</gene>
<reference evidence="2 3" key="1">
    <citation type="journal article" date="2018" name="PLoS Pathog.">
        <title>Evolution of structural diversity of trichothecenes, a family of toxins produced by plant pathogenic and entomopathogenic fungi.</title>
        <authorList>
            <person name="Proctor R.H."/>
            <person name="McCormick S.P."/>
            <person name="Kim H.S."/>
            <person name="Cardoza R.E."/>
            <person name="Stanley A.M."/>
            <person name="Lindo L."/>
            <person name="Kelly A."/>
            <person name="Brown D.W."/>
            <person name="Lee T."/>
            <person name="Vaughan M.M."/>
            <person name="Alexander N.J."/>
            <person name="Busman M."/>
            <person name="Gutierrez S."/>
        </authorList>
    </citation>
    <scope>NUCLEOTIDE SEQUENCE [LARGE SCALE GENOMIC DNA]</scope>
    <source>
        <strain evidence="2 3">NRRL 3299</strain>
    </source>
</reference>
<dbReference type="InterPro" id="IPR032675">
    <property type="entry name" value="LRR_dom_sf"/>
</dbReference>
<evidence type="ECO:0000313" key="3">
    <source>
        <dbReference type="Proteomes" id="UP000266152"/>
    </source>
</evidence>
<protein>
    <recommendedName>
        <fullName evidence="4">F-box domain-containing protein</fullName>
    </recommendedName>
</protein>
<evidence type="ECO:0000256" key="1">
    <source>
        <dbReference type="SAM" id="MobiDB-lite"/>
    </source>
</evidence>